<dbReference type="SUPFAM" id="SSF47240">
    <property type="entry name" value="Ferritin-like"/>
    <property type="match status" value="1"/>
</dbReference>
<dbReference type="InterPro" id="IPR012348">
    <property type="entry name" value="RNR-like"/>
</dbReference>
<organism evidence="1 2">
    <name type="scientific">Pseudolabrys taiwanensis</name>
    <dbReference type="NCBI Taxonomy" id="331696"/>
    <lineage>
        <taxon>Bacteria</taxon>
        <taxon>Pseudomonadati</taxon>
        <taxon>Pseudomonadota</taxon>
        <taxon>Alphaproteobacteria</taxon>
        <taxon>Hyphomicrobiales</taxon>
        <taxon>Xanthobacteraceae</taxon>
        <taxon>Pseudolabrys</taxon>
    </lineage>
</organism>
<dbReference type="KEGG" id="ptaw:DW352_16755"/>
<dbReference type="OrthoDB" id="5500270at2"/>
<dbReference type="RefSeq" id="WP_115692409.1">
    <property type="nucleotide sequence ID" value="NZ_CP031417.1"/>
</dbReference>
<dbReference type="InterPro" id="IPR009078">
    <property type="entry name" value="Ferritin-like_SF"/>
</dbReference>
<dbReference type="EMBL" id="CP031417">
    <property type="protein sequence ID" value="AXK82030.1"/>
    <property type="molecule type" value="Genomic_DNA"/>
</dbReference>
<gene>
    <name evidence="1" type="ORF">DW352_16755</name>
</gene>
<reference evidence="1 2" key="1">
    <citation type="submission" date="2018-07" db="EMBL/GenBank/DDBJ databases">
        <authorList>
            <person name="Quirk P.G."/>
            <person name="Krulwich T.A."/>
        </authorList>
    </citation>
    <scope>NUCLEOTIDE SEQUENCE [LARGE SCALE GENOMIC DNA]</scope>
    <source>
        <strain evidence="1 2">CC-BB4</strain>
    </source>
</reference>
<dbReference type="Proteomes" id="UP000254889">
    <property type="component" value="Chromosome"/>
</dbReference>
<keyword evidence="2" id="KW-1185">Reference proteome</keyword>
<sequence length="311" mass="35336">MERVLHLVKPSLPPSHLLIERRFPLEMNVTLPEIRELYDSGKAGRWNPLRDIDWTALAPEPYDETVLQAARRTWSRRLWVEATGLTETPALLMRFCMEAGREIDPKFYLTVRNTEEAWHVECFDRIAESFGGRIAAPADRAYEAAFNRNLHRRIMNVEQNLDSYVACFAAFEDGLELELCRTWRAKSTNRAIAEVLDRVIADKERHAAFGWLYLESRASHWSTKERALIAEELTAHVRETELKGYHCPWLAPEHASAEADADAITAAAGLGAAPRAAEEQALASYVANARAKLAELGVTLPMFESNRMRTF</sequence>
<protein>
    <recommendedName>
        <fullName evidence="3">Ferritin-like domain-containing protein</fullName>
    </recommendedName>
</protein>
<evidence type="ECO:0008006" key="3">
    <source>
        <dbReference type="Google" id="ProtNLM"/>
    </source>
</evidence>
<dbReference type="GO" id="GO:0016491">
    <property type="term" value="F:oxidoreductase activity"/>
    <property type="evidence" value="ECO:0007669"/>
    <property type="project" value="InterPro"/>
</dbReference>
<name>A0A345ZYN3_9HYPH</name>
<proteinExistence type="predicted"/>
<accession>A0A345ZYN3</accession>
<evidence type="ECO:0000313" key="1">
    <source>
        <dbReference type="EMBL" id="AXK82030.1"/>
    </source>
</evidence>
<evidence type="ECO:0000313" key="2">
    <source>
        <dbReference type="Proteomes" id="UP000254889"/>
    </source>
</evidence>
<dbReference type="Gene3D" id="1.10.620.20">
    <property type="entry name" value="Ribonucleotide Reductase, subunit A"/>
    <property type="match status" value="1"/>
</dbReference>
<dbReference type="AlphaFoldDB" id="A0A345ZYN3"/>